<dbReference type="OrthoDB" id="9785372at2"/>
<gene>
    <name evidence="2" type="ORF">FKZ61_08140</name>
</gene>
<dbReference type="Pfam" id="PF13460">
    <property type="entry name" value="NAD_binding_10"/>
    <property type="match status" value="1"/>
</dbReference>
<dbReference type="GO" id="GO:0042602">
    <property type="term" value="F:riboflavin reductase (NADPH) activity"/>
    <property type="evidence" value="ECO:0007669"/>
    <property type="project" value="TreeGrafter"/>
</dbReference>
<feature type="domain" description="NAD(P)-binding" evidence="1">
    <location>
        <begin position="9"/>
        <end position="75"/>
    </location>
</feature>
<dbReference type="PANTHER" id="PTHR43355:SF2">
    <property type="entry name" value="FLAVIN REDUCTASE (NADPH)"/>
    <property type="match status" value="1"/>
</dbReference>
<comment type="caution">
    <text evidence="2">The sequence shown here is derived from an EMBL/GenBank/DDBJ whole genome shotgun (WGS) entry which is preliminary data.</text>
</comment>
<evidence type="ECO:0000313" key="3">
    <source>
        <dbReference type="Proteomes" id="UP000317371"/>
    </source>
</evidence>
<dbReference type="InParanoid" id="A0A540VI48"/>
<dbReference type="InterPro" id="IPR036291">
    <property type="entry name" value="NAD(P)-bd_dom_sf"/>
</dbReference>
<reference evidence="2 3" key="1">
    <citation type="submission" date="2019-06" db="EMBL/GenBank/DDBJ databases">
        <title>Genome sequence of Litorilinea aerophila BAA-2444.</title>
        <authorList>
            <person name="Maclea K.S."/>
            <person name="Maurais E.G."/>
            <person name="Iannazzi L.C."/>
        </authorList>
    </citation>
    <scope>NUCLEOTIDE SEQUENCE [LARGE SCALE GENOMIC DNA]</scope>
    <source>
        <strain evidence="2 3">ATCC BAA-2444</strain>
    </source>
</reference>
<dbReference type="Gene3D" id="3.40.50.720">
    <property type="entry name" value="NAD(P)-binding Rossmann-like Domain"/>
    <property type="match status" value="1"/>
</dbReference>
<evidence type="ECO:0000313" key="2">
    <source>
        <dbReference type="EMBL" id="TQE96447.1"/>
    </source>
</evidence>
<dbReference type="EMBL" id="VIGC01000008">
    <property type="protein sequence ID" value="TQE96447.1"/>
    <property type="molecule type" value="Genomic_DNA"/>
</dbReference>
<dbReference type="GO" id="GO:0004074">
    <property type="term" value="F:biliverdin reductase [NAD(P)H] activity"/>
    <property type="evidence" value="ECO:0007669"/>
    <property type="project" value="TreeGrafter"/>
</dbReference>
<organism evidence="2 3">
    <name type="scientific">Litorilinea aerophila</name>
    <dbReference type="NCBI Taxonomy" id="1204385"/>
    <lineage>
        <taxon>Bacteria</taxon>
        <taxon>Bacillati</taxon>
        <taxon>Chloroflexota</taxon>
        <taxon>Caldilineae</taxon>
        <taxon>Caldilineales</taxon>
        <taxon>Caldilineaceae</taxon>
        <taxon>Litorilinea</taxon>
    </lineage>
</organism>
<evidence type="ECO:0000259" key="1">
    <source>
        <dbReference type="Pfam" id="PF13460"/>
    </source>
</evidence>
<dbReference type="Proteomes" id="UP000317371">
    <property type="component" value="Unassembled WGS sequence"/>
</dbReference>
<dbReference type="SUPFAM" id="SSF51735">
    <property type="entry name" value="NAD(P)-binding Rossmann-fold domains"/>
    <property type="match status" value="1"/>
</dbReference>
<dbReference type="InterPro" id="IPR016040">
    <property type="entry name" value="NAD(P)-bd_dom"/>
</dbReference>
<dbReference type="PANTHER" id="PTHR43355">
    <property type="entry name" value="FLAVIN REDUCTASE (NADPH)"/>
    <property type="match status" value="1"/>
</dbReference>
<dbReference type="InterPro" id="IPR051606">
    <property type="entry name" value="Polyketide_Oxido-like"/>
</dbReference>
<keyword evidence="3" id="KW-1185">Reference proteome</keyword>
<protein>
    <recommendedName>
        <fullName evidence="1">NAD(P)-binding domain-containing protein</fullName>
    </recommendedName>
</protein>
<dbReference type="AlphaFoldDB" id="A0A540VI48"/>
<proteinExistence type="predicted"/>
<name>A0A540VI48_9CHLR</name>
<sequence length="99" mass="10663">MKLLVFSSTGRTGRHVLEQGIRRGHQITAFTRRPEALAGLEGLAGVIQGDALDLADLRKAVPGHDAVITIVSPPNLGPTTVISQPTLNLVAWYPRTAWE</sequence>
<dbReference type="RefSeq" id="WP_141609592.1">
    <property type="nucleotide sequence ID" value="NZ_VIGC02000008.1"/>
</dbReference>
<accession>A0A540VI48</accession>